<dbReference type="Gene3D" id="3.60.120.10">
    <property type="entry name" value="Anthranilate synthase"/>
    <property type="match status" value="1"/>
</dbReference>
<evidence type="ECO:0000256" key="4">
    <source>
        <dbReference type="ARBA" id="ARBA00013139"/>
    </source>
</evidence>
<dbReference type="PANTHER" id="PTHR11236:SF18">
    <property type="entry name" value="AMINODEOXYCHORISMATE SYNTHASE"/>
    <property type="match status" value="1"/>
</dbReference>
<dbReference type="GO" id="GO:0046656">
    <property type="term" value="P:folic acid biosynthetic process"/>
    <property type="evidence" value="ECO:0007669"/>
    <property type="project" value="UniProtKB-KW"/>
</dbReference>
<dbReference type="PRINTS" id="PR00097">
    <property type="entry name" value="ANTSNTHASEII"/>
</dbReference>
<evidence type="ECO:0000256" key="10">
    <source>
        <dbReference type="SAM" id="MobiDB-lite"/>
    </source>
</evidence>
<evidence type="ECO:0000256" key="8">
    <source>
        <dbReference type="ARBA" id="ARBA00031329"/>
    </source>
</evidence>
<dbReference type="Gene3D" id="3.40.50.880">
    <property type="match status" value="1"/>
</dbReference>
<dbReference type="PRINTS" id="PR00096">
    <property type="entry name" value="GATASE"/>
</dbReference>
<dbReference type="SUPFAM" id="SSF52317">
    <property type="entry name" value="Class I glutamine amidotransferase-like"/>
    <property type="match status" value="1"/>
</dbReference>
<evidence type="ECO:0000259" key="11">
    <source>
        <dbReference type="Pfam" id="PF00117"/>
    </source>
</evidence>
<dbReference type="GO" id="GO:0046820">
    <property type="term" value="F:4-amino-4-deoxychorismate synthase activity"/>
    <property type="evidence" value="ECO:0007669"/>
    <property type="project" value="UniProtKB-EC"/>
</dbReference>
<accession>A0A7I8JNI4</accession>
<dbReference type="PANTHER" id="PTHR11236">
    <property type="entry name" value="AMINOBENZOATE/ANTHRANILATE SYNTHASE"/>
    <property type="match status" value="1"/>
</dbReference>
<evidence type="ECO:0000256" key="2">
    <source>
        <dbReference type="ARBA" id="ARBA00005009"/>
    </source>
</evidence>
<dbReference type="CDD" id="cd01743">
    <property type="entry name" value="GATase1_Anthranilate_Synthase"/>
    <property type="match status" value="1"/>
</dbReference>
<dbReference type="EMBL" id="LR743601">
    <property type="protein sequence ID" value="CAA2631900.1"/>
    <property type="molecule type" value="Genomic_DNA"/>
</dbReference>
<protein>
    <recommendedName>
        <fullName evidence="4">aminodeoxychorismate synthase</fullName>
        <ecNumber evidence="4">2.6.1.85</ecNumber>
    </recommendedName>
    <alternativeName>
        <fullName evidence="8">Para-aminobenzoate synthase</fullName>
    </alternativeName>
    <alternativeName>
        <fullName evidence="9">p-aminobenzoic acid synthase</fullName>
    </alternativeName>
</protein>
<evidence type="ECO:0000256" key="7">
    <source>
        <dbReference type="ARBA" id="ARBA00022962"/>
    </source>
</evidence>
<dbReference type="GO" id="GO:0046654">
    <property type="term" value="P:tetrahydrofolate biosynthetic process"/>
    <property type="evidence" value="ECO:0007669"/>
    <property type="project" value="UniProtKB-UniPathway"/>
</dbReference>
<evidence type="ECO:0000259" key="13">
    <source>
        <dbReference type="Pfam" id="PF04715"/>
    </source>
</evidence>
<evidence type="ECO:0000256" key="5">
    <source>
        <dbReference type="ARBA" id="ARBA00022679"/>
    </source>
</evidence>
<evidence type="ECO:0000256" key="3">
    <source>
        <dbReference type="ARBA" id="ARBA00005970"/>
    </source>
</evidence>
<evidence type="ECO:0000256" key="9">
    <source>
        <dbReference type="ARBA" id="ARBA00031904"/>
    </source>
</evidence>
<name>A0A7I8JNI4_SPIIN</name>
<reference evidence="14 15" key="1">
    <citation type="submission" date="2019-12" db="EMBL/GenBank/DDBJ databases">
        <authorList>
            <person name="Scholz U."/>
            <person name="Mascher M."/>
            <person name="Fiebig A."/>
        </authorList>
    </citation>
    <scope>NUCLEOTIDE SEQUENCE</scope>
</reference>
<dbReference type="Proteomes" id="UP001189122">
    <property type="component" value="Unassembled WGS sequence"/>
</dbReference>
<comment type="pathway">
    <text evidence="2">Cofactor biosynthesis; tetrahydrofolate biosynthesis; 4-aminobenzoate from chorismate: step 1/2.</text>
</comment>
<dbReference type="SUPFAM" id="SSF56322">
    <property type="entry name" value="ADC synthase"/>
    <property type="match status" value="1"/>
</dbReference>
<organism evidence="14">
    <name type="scientific">Spirodela intermedia</name>
    <name type="common">Intermediate duckweed</name>
    <dbReference type="NCBI Taxonomy" id="51605"/>
    <lineage>
        <taxon>Eukaryota</taxon>
        <taxon>Viridiplantae</taxon>
        <taxon>Streptophyta</taxon>
        <taxon>Embryophyta</taxon>
        <taxon>Tracheophyta</taxon>
        <taxon>Spermatophyta</taxon>
        <taxon>Magnoliopsida</taxon>
        <taxon>Liliopsida</taxon>
        <taxon>Araceae</taxon>
        <taxon>Lemnoideae</taxon>
        <taxon>Spirodela</taxon>
    </lineage>
</organism>
<dbReference type="GO" id="GO:0005737">
    <property type="term" value="C:cytoplasm"/>
    <property type="evidence" value="ECO:0007669"/>
    <property type="project" value="TreeGrafter"/>
</dbReference>
<sequence>MMPSPSSPSSTSRTRASLRTPSYGGTSREKTGWPRRCPTGWRALVFRGPSPSRSCSVGDEQPGIDEGRLGEEGEWESKLVRTLLIDNYDSYTYNIYQDLSVINGLPPVVVCNDEWTWDHARRFLCEEQAFDNIVISPGPGSPECPGDIGICLKVLLECKDIPILGVCLGHQALGYAHGARVIHAPHHEIEHTGCDLFLGIPSGSKSGFQVVRYHSLVVDEGSLPRELIPVAWTTSELATSFTETHGASGIPAQKNRSPCSDYFTMDLKDGRSSSSSDFNGRGREKILMGIMHSTRPHYGVQFHPESIATSHGRQIFRNFKRLTVDHGLRSPELPERKVHCCGTSWRGNLCRGKEASSVPVGLTMGQLMESKGPKSLKLQWKKFDGMAKQVGGSGNIFLKLFGDQEADDTFWLDSSSTEQRRARFSFMGSKGGPMWKQITFWLSDQRGGGYLSTRDSCGEKETIFLKKGFLDFMDKELQSFHYDEEDYQALPFDFCGGFVGFLGYGLKVECGSSSNRHKSLAPDACFFFADNILVIDHRNDDVYLLSIRDSCHPSLRTARQGSSDARTWLEETEKKLRGLIYPQAKSVNEHKPRRVSSSCDNPRFLVAKSRLQYMKDVERCLKFIRDGESYELCLTTQMKMRAEGINALGAYYDLRERNPAPYAAWLNFSEENLCILCSSPERFLRLDGDGTLEAKPIKGTAARGSTAEEDRLLMLQLQNSEKDLAENLMIVDLLRNDLGRVCEPGTVHVPHLMKVESYATVHTLVSTIQGEKKPHLSAIDCVRAAFPGGSMTGAPKLRSMEILDSLECCSRGVYSGCIGFFSYNKRFDLNIVIRTVVLHEGEASIGTGGAVVALSDPKDEYEEMMLKARAPARVIQEHSEPATPEKTPKNLSSGGELCGRAPSLPD</sequence>
<dbReference type="EC" id="2.6.1.85" evidence="4"/>
<keyword evidence="5" id="KW-0808">Transferase</keyword>
<dbReference type="InterPro" id="IPR029062">
    <property type="entry name" value="Class_I_gatase-like"/>
</dbReference>
<keyword evidence="15" id="KW-1185">Reference proteome</keyword>
<dbReference type="PRINTS" id="PR00099">
    <property type="entry name" value="CPSGATASE"/>
</dbReference>
<feature type="domain" description="Glutamine amidotransferase" evidence="11">
    <location>
        <begin position="285"/>
        <end position="319"/>
    </location>
</feature>
<dbReference type="InterPro" id="IPR017926">
    <property type="entry name" value="GATASE"/>
</dbReference>
<feature type="domain" description="Chorismate-utilising enzyme C-terminal" evidence="12">
    <location>
        <begin position="611"/>
        <end position="867"/>
    </location>
</feature>
<dbReference type="GO" id="GO:0008153">
    <property type="term" value="P:4-aminobenzoate biosynthetic process"/>
    <property type="evidence" value="ECO:0007669"/>
    <property type="project" value="TreeGrafter"/>
</dbReference>
<evidence type="ECO:0000313" key="14">
    <source>
        <dbReference type="EMBL" id="CAA2631900.1"/>
    </source>
</evidence>
<proteinExistence type="inferred from homology"/>
<dbReference type="InterPro" id="IPR006221">
    <property type="entry name" value="TrpG/PapA_dom"/>
</dbReference>
<keyword evidence="7" id="KW-0315">Glutamine amidotransferase</keyword>
<comment type="similarity">
    <text evidence="3">In the C-terminal section; belongs to the anthranilate synthase component I family.</text>
</comment>
<dbReference type="InterPro" id="IPR019999">
    <property type="entry name" value="Anth_synth_I-like"/>
</dbReference>
<evidence type="ECO:0000256" key="1">
    <source>
        <dbReference type="ARBA" id="ARBA00001000"/>
    </source>
</evidence>
<dbReference type="EMBL" id="CACRZD030000014">
    <property type="protein sequence ID" value="CAA6671143.1"/>
    <property type="molecule type" value="Genomic_DNA"/>
</dbReference>
<evidence type="ECO:0000256" key="6">
    <source>
        <dbReference type="ARBA" id="ARBA00022909"/>
    </source>
</evidence>
<dbReference type="InterPro" id="IPR005801">
    <property type="entry name" value="ADC_synthase"/>
</dbReference>
<feature type="compositionally biased region" description="Low complexity" evidence="10">
    <location>
        <begin position="1"/>
        <end position="22"/>
    </location>
</feature>
<dbReference type="PROSITE" id="PS51273">
    <property type="entry name" value="GATASE_TYPE_1"/>
    <property type="match status" value="1"/>
</dbReference>
<dbReference type="AlphaFoldDB" id="A0A7I8JNI4"/>
<keyword evidence="6" id="KW-0289">Folate biosynthesis</keyword>
<feature type="domain" description="Glutamine amidotransferase" evidence="11">
    <location>
        <begin position="83"/>
        <end position="235"/>
    </location>
</feature>
<comment type="catalytic activity">
    <reaction evidence="1">
        <text>chorismate + L-glutamine = 4-amino-4-deoxychorismate + L-glutamate</text>
        <dbReference type="Rhea" id="RHEA:11672"/>
        <dbReference type="ChEBI" id="CHEBI:29748"/>
        <dbReference type="ChEBI" id="CHEBI:29985"/>
        <dbReference type="ChEBI" id="CHEBI:58359"/>
        <dbReference type="ChEBI" id="CHEBI:58406"/>
        <dbReference type="EC" id="2.6.1.85"/>
    </reaction>
</comment>
<feature type="domain" description="Anthranilate synthase component I N-terminal" evidence="13">
    <location>
        <begin position="403"/>
        <end position="544"/>
    </location>
</feature>
<dbReference type="NCBIfam" id="TIGR00553">
    <property type="entry name" value="pabB"/>
    <property type="match status" value="1"/>
</dbReference>
<feature type="region of interest" description="Disordered" evidence="10">
    <location>
        <begin position="1"/>
        <end position="35"/>
    </location>
</feature>
<dbReference type="Pfam" id="PF00117">
    <property type="entry name" value="GATase"/>
    <property type="match status" value="2"/>
</dbReference>
<dbReference type="InterPro" id="IPR006805">
    <property type="entry name" value="Anth_synth_I_N"/>
</dbReference>
<evidence type="ECO:0000313" key="15">
    <source>
        <dbReference type="Proteomes" id="UP001189122"/>
    </source>
</evidence>
<dbReference type="InterPro" id="IPR015890">
    <property type="entry name" value="Chorismate_C"/>
</dbReference>
<dbReference type="GO" id="GO:0000162">
    <property type="term" value="P:L-tryptophan biosynthetic process"/>
    <property type="evidence" value="ECO:0007669"/>
    <property type="project" value="TreeGrafter"/>
</dbReference>
<evidence type="ECO:0000259" key="12">
    <source>
        <dbReference type="Pfam" id="PF00425"/>
    </source>
</evidence>
<dbReference type="InterPro" id="IPR005802">
    <property type="entry name" value="ADC_synth_comp_1"/>
</dbReference>
<feature type="region of interest" description="Disordered" evidence="10">
    <location>
        <begin position="873"/>
        <end position="906"/>
    </location>
</feature>
<dbReference type="UniPathway" id="UPA00077">
    <property type="reaction ID" value="UER00149"/>
</dbReference>
<dbReference type="Pfam" id="PF04715">
    <property type="entry name" value="Anth_synt_I_N"/>
    <property type="match status" value="1"/>
</dbReference>
<gene>
    <name evidence="14" type="ORF">SI7747_14017548</name>
</gene>
<dbReference type="Pfam" id="PF00425">
    <property type="entry name" value="Chorismate_bind"/>
    <property type="match status" value="1"/>
</dbReference>